<dbReference type="Proteomes" id="UP000214975">
    <property type="component" value="Chromosome"/>
</dbReference>
<dbReference type="Gene3D" id="3.20.20.150">
    <property type="entry name" value="Divalent-metal-dependent TIM barrel enzymes"/>
    <property type="match status" value="1"/>
</dbReference>
<dbReference type="Pfam" id="PF01261">
    <property type="entry name" value="AP_endonuc_2"/>
    <property type="match status" value="1"/>
</dbReference>
<dbReference type="SUPFAM" id="SSF51658">
    <property type="entry name" value="Xylose isomerase-like"/>
    <property type="match status" value="1"/>
</dbReference>
<gene>
    <name evidence="2" type="ORF">Thert_00840</name>
</gene>
<evidence type="ECO:0000259" key="1">
    <source>
        <dbReference type="Pfam" id="PF01261"/>
    </source>
</evidence>
<dbReference type="PANTHER" id="PTHR12110">
    <property type="entry name" value="HYDROXYPYRUVATE ISOMERASE"/>
    <property type="match status" value="1"/>
</dbReference>
<dbReference type="EMBL" id="CP016893">
    <property type="protein sequence ID" value="AST56983.1"/>
    <property type="molecule type" value="Genomic_DNA"/>
</dbReference>
<evidence type="ECO:0000313" key="3">
    <source>
        <dbReference type="Proteomes" id="UP000214975"/>
    </source>
</evidence>
<dbReference type="InterPro" id="IPR036237">
    <property type="entry name" value="Xyl_isomerase-like_sf"/>
</dbReference>
<dbReference type="InterPro" id="IPR013022">
    <property type="entry name" value="Xyl_isomerase-like_TIM-brl"/>
</dbReference>
<dbReference type="RefSeq" id="WP_094396967.1">
    <property type="nucleotide sequence ID" value="NZ_CP016893.1"/>
</dbReference>
<reference evidence="2 3" key="1">
    <citation type="submission" date="2016-08" db="EMBL/GenBank/DDBJ databases">
        <title>A novel genetic cassette of butanologenic Thermoanaerobacterium thermosaccharolyticum that directly convert cellulose to butanol.</title>
        <authorList>
            <person name="Li T."/>
            <person name="He J."/>
        </authorList>
    </citation>
    <scope>NUCLEOTIDE SEQUENCE [LARGE SCALE GENOMIC DNA]</scope>
    <source>
        <strain evidence="2 3">TG57</strain>
    </source>
</reference>
<organism evidence="2 3">
    <name type="scientific">Thermoanaerobacterium thermosaccharolyticum</name>
    <name type="common">Clostridium thermosaccharolyticum</name>
    <dbReference type="NCBI Taxonomy" id="1517"/>
    <lineage>
        <taxon>Bacteria</taxon>
        <taxon>Bacillati</taxon>
        <taxon>Bacillota</taxon>
        <taxon>Clostridia</taxon>
        <taxon>Thermoanaerobacterales</taxon>
        <taxon>Thermoanaerobacteraceae</taxon>
        <taxon>Thermoanaerobacterium</taxon>
    </lineage>
</organism>
<sequence>MKKEQIVINTIVFREDIEKGKSQVDLLKSIKDYGVKNIEIRREYLKNFDKELTMIRDFAKEYSVKLFYSVPEMLFVNGKLNKDGIKRYNEEAEKLGASLMKLVIGQFEHIGEDDIQFLSKILIDKEKIFTVENDQTEMCGKVDVIEKFLNQCWINNLPIYCTFDIGNWFWVKEDPIKNFDILKKYVKYIHIKDVKFENEIPKAVHLGNGIINFLEILKHLPDNIPVAIEYPCGTNPFKLIDEALSVLVDE</sequence>
<dbReference type="InterPro" id="IPR050312">
    <property type="entry name" value="IolE/XylAMocC-like"/>
</dbReference>
<evidence type="ECO:0000313" key="2">
    <source>
        <dbReference type="EMBL" id="AST56983.1"/>
    </source>
</evidence>
<accession>A0A223HWX7</accession>
<feature type="domain" description="Xylose isomerase-like TIM barrel" evidence="1">
    <location>
        <begin position="30"/>
        <end position="247"/>
    </location>
</feature>
<dbReference type="PANTHER" id="PTHR12110:SF41">
    <property type="entry name" value="INOSOSE DEHYDRATASE"/>
    <property type="match status" value="1"/>
</dbReference>
<dbReference type="AlphaFoldDB" id="A0A223HWX7"/>
<name>A0A223HWX7_THETR</name>
<proteinExistence type="predicted"/>
<keyword evidence="2" id="KW-0413">Isomerase</keyword>
<dbReference type="GO" id="GO:0016853">
    <property type="term" value="F:isomerase activity"/>
    <property type="evidence" value="ECO:0007669"/>
    <property type="project" value="UniProtKB-KW"/>
</dbReference>
<protein>
    <submittedName>
        <fullName evidence="2">Sugar phosphate isomerase</fullName>
    </submittedName>
</protein>